<evidence type="ECO:0000256" key="1">
    <source>
        <dbReference type="ARBA" id="ARBA00009947"/>
    </source>
</evidence>
<organism evidence="5 6">
    <name type="scientific">Papaver somniferum</name>
    <name type="common">Opium poppy</name>
    <dbReference type="NCBI Taxonomy" id="3469"/>
    <lineage>
        <taxon>Eukaryota</taxon>
        <taxon>Viridiplantae</taxon>
        <taxon>Streptophyta</taxon>
        <taxon>Embryophyta</taxon>
        <taxon>Tracheophyta</taxon>
        <taxon>Spermatophyta</taxon>
        <taxon>Magnoliopsida</taxon>
        <taxon>Ranunculales</taxon>
        <taxon>Papaveraceae</taxon>
        <taxon>Papaveroideae</taxon>
        <taxon>Papaver</taxon>
    </lineage>
</organism>
<dbReference type="PANTHER" id="PTHR11875">
    <property type="entry name" value="TESTIS-SPECIFIC Y-ENCODED PROTEIN"/>
    <property type="match status" value="1"/>
</dbReference>
<feature type="compositionally biased region" description="Basic and acidic residues" evidence="4">
    <location>
        <begin position="152"/>
        <end position="167"/>
    </location>
</feature>
<dbReference type="GO" id="GO:0005634">
    <property type="term" value="C:nucleus"/>
    <property type="evidence" value="ECO:0007669"/>
    <property type="project" value="InterPro"/>
</dbReference>
<dbReference type="STRING" id="3469.A0A4Y7JWW2"/>
<evidence type="ECO:0000313" key="5">
    <source>
        <dbReference type="EMBL" id="RZC64258.1"/>
    </source>
</evidence>
<evidence type="ECO:0000256" key="3">
    <source>
        <dbReference type="RuleBase" id="RU003876"/>
    </source>
</evidence>
<sequence length="467" mass="54264">MKDRIPHLRRSPRLIGQRHPQLQVRQVLTKQKRNTVTESANMKKTRGVENTNQGTETSSSNNSQGNAVVFIPRRSLRISEQLQLREVDIQKERDDLQGTRTSCSNNPQGNAVVSIHCRGANLQRRQNAYNSMTETETKAHPKRRRDARKKTRDIGTDGERSKKRPLEVDELPELHAEDREKIASVGTNNGQKAETSKDQWCGIFTGAMEIEEENKTKIALDAIESIQDKLVVIRGEEYRECSAVERKLEKNACEERQVVIEQKSNKDMRHLYLERDEIFKAIPNFWLFAFLGHHALGDLFGEEDQKIFRFVNSMDVEDEEDVVSGYRITLKFNDNPYFTNRSLTKRITFCKDETTNLSAVEIDLKDGMAITTEYLHDMPDLDTGFFTWFCAPQVIRERYHDEVSELIKNELWPNALKYFVNDQRKKLRRYCSSLSISLYTLAREMKVVKRMNNQIGIEELREKGVEE</sequence>
<accession>A0A4Y7JWW2</accession>
<reference evidence="5 6" key="1">
    <citation type="journal article" date="2018" name="Science">
        <title>The opium poppy genome and morphinan production.</title>
        <authorList>
            <person name="Guo L."/>
            <person name="Winzer T."/>
            <person name="Yang X."/>
            <person name="Li Y."/>
            <person name="Ning Z."/>
            <person name="He Z."/>
            <person name="Teodor R."/>
            <person name="Lu Y."/>
            <person name="Bowser T.A."/>
            <person name="Graham I.A."/>
            <person name="Ye K."/>
        </authorList>
    </citation>
    <scope>NUCLEOTIDE SEQUENCE [LARGE SCALE GENOMIC DNA]</scope>
    <source>
        <strain evidence="6">cv. HN1</strain>
        <tissue evidence="5">Leaves</tissue>
    </source>
</reference>
<dbReference type="GO" id="GO:0042393">
    <property type="term" value="F:histone binding"/>
    <property type="evidence" value="ECO:0007669"/>
    <property type="project" value="UniProtKB-ARBA"/>
</dbReference>
<dbReference type="EMBL" id="CM010720">
    <property type="protein sequence ID" value="RZC64258.1"/>
    <property type="molecule type" value="Genomic_DNA"/>
</dbReference>
<feature type="region of interest" description="Disordered" evidence="4">
    <location>
        <begin position="31"/>
        <end position="66"/>
    </location>
</feature>
<dbReference type="SUPFAM" id="SSF143113">
    <property type="entry name" value="NAP-like"/>
    <property type="match status" value="1"/>
</dbReference>
<gene>
    <name evidence="5" type="ORF">C5167_007949</name>
</gene>
<dbReference type="Gene3D" id="3.30.1120.90">
    <property type="entry name" value="Nucleosome assembly protein"/>
    <property type="match status" value="1"/>
</dbReference>
<dbReference type="Gramene" id="RZC64258">
    <property type="protein sequence ID" value="RZC64258"/>
    <property type="gene ID" value="C5167_007949"/>
</dbReference>
<dbReference type="GO" id="GO:0000724">
    <property type="term" value="P:double-strand break repair via homologous recombination"/>
    <property type="evidence" value="ECO:0007669"/>
    <property type="project" value="UniProtKB-ARBA"/>
</dbReference>
<dbReference type="Proteomes" id="UP000316621">
    <property type="component" value="Chromosome 6"/>
</dbReference>
<dbReference type="GO" id="GO:0006334">
    <property type="term" value="P:nucleosome assembly"/>
    <property type="evidence" value="ECO:0007669"/>
    <property type="project" value="InterPro"/>
</dbReference>
<feature type="compositionally biased region" description="Basic residues" evidence="4">
    <location>
        <begin position="140"/>
        <end position="151"/>
    </location>
</feature>
<dbReference type="InterPro" id="IPR037231">
    <property type="entry name" value="NAP-like_sf"/>
</dbReference>
<comment type="similarity">
    <text evidence="1 3">Belongs to the nucleosome assembly protein (NAP) family.</text>
</comment>
<evidence type="ECO:0000313" key="6">
    <source>
        <dbReference type="Proteomes" id="UP000316621"/>
    </source>
</evidence>
<evidence type="ECO:0000256" key="2">
    <source>
        <dbReference type="ARBA" id="ARBA00023186"/>
    </source>
</evidence>
<dbReference type="InterPro" id="IPR002164">
    <property type="entry name" value="NAP_family"/>
</dbReference>
<dbReference type="Pfam" id="PF00956">
    <property type="entry name" value="NAP"/>
    <property type="match status" value="1"/>
</dbReference>
<proteinExistence type="inferred from homology"/>
<protein>
    <submittedName>
        <fullName evidence="5">Uncharacterized protein</fullName>
    </submittedName>
</protein>
<feature type="region of interest" description="Disordered" evidence="4">
    <location>
        <begin position="131"/>
        <end position="167"/>
    </location>
</feature>
<keyword evidence="6" id="KW-1185">Reference proteome</keyword>
<evidence type="ECO:0000256" key="4">
    <source>
        <dbReference type="SAM" id="MobiDB-lite"/>
    </source>
</evidence>
<dbReference type="AlphaFoldDB" id="A0A4Y7JWW2"/>
<name>A0A4Y7JWW2_PAPSO</name>
<keyword evidence="2" id="KW-0143">Chaperone</keyword>